<comment type="subcellular location">
    <subcellularLocation>
        <location evidence="1">Secreted</location>
    </subcellularLocation>
</comment>
<dbReference type="GO" id="GO:0005576">
    <property type="term" value="C:extracellular region"/>
    <property type="evidence" value="ECO:0007669"/>
    <property type="project" value="UniProtKB-SubCell"/>
</dbReference>
<dbReference type="GO" id="GO:0006508">
    <property type="term" value="P:proteolysis"/>
    <property type="evidence" value="ECO:0007669"/>
    <property type="project" value="InterPro"/>
</dbReference>
<protein>
    <submittedName>
        <fullName evidence="5">Peptidase S8, subtilisin-related</fullName>
    </submittedName>
</protein>
<evidence type="ECO:0000256" key="1">
    <source>
        <dbReference type="ARBA" id="ARBA00004613"/>
    </source>
</evidence>
<comment type="caution">
    <text evidence="4">Lacks conserved residue(s) required for the propagation of feature annotation.</text>
</comment>
<evidence type="ECO:0000256" key="2">
    <source>
        <dbReference type="ARBA" id="ARBA00011073"/>
    </source>
</evidence>
<dbReference type="Gene3D" id="3.40.50.200">
    <property type="entry name" value="Peptidase S8/S53 domain"/>
    <property type="match status" value="1"/>
</dbReference>
<dbReference type="GO" id="GO:0004252">
    <property type="term" value="F:serine-type endopeptidase activity"/>
    <property type="evidence" value="ECO:0007669"/>
    <property type="project" value="InterPro"/>
</dbReference>
<organism evidence="5 6">
    <name type="scientific">Parasponia andersonii</name>
    <name type="common">Sponia andersonii</name>
    <dbReference type="NCBI Taxonomy" id="3476"/>
    <lineage>
        <taxon>Eukaryota</taxon>
        <taxon>Viridiplantae</taxon>
        <taxon>Streptophyta</taxon>
        <taxon>Embryophyta</taxon>
        <taxon>Tracheophyta</taxon>
        <taxon>Spermatophyta</taxon>
        <taxon>Magnoliopsida</taxon>
        <taxon>eudicotyledons</taxon>
        <taxon>Gunneridae</taxon>
        <taxon>Pentapetalae</taxon>
        <taxon>rosids</taxon>
        <taxon>fabids</taxon>
        <taxon>Rosales</taxon>
        <taxon>Cannabaceae</taxon>
        <taxon>Parasponia</taxon>
    </lineage>
</organism>
<gene>
    <name evidence="5" type="ORF">PanWU01x14_303930</name>
</gene>
<dbReference type="Gene3D" id="3.50.30.30">
    <property type="match status" value="1"/>
</dbReference>
<reference evidence="6" key="1">
    <citation type="submission" date="2016-06" db="EMBL/GenBank/DDBJ databases">
        <title>Parallel loss of symbiosis genes in relatives of nitrogen-fixing non-legume Parasponia.</title>
        <authorList>
            <person name="Van Velzen R."/>
            <person name="Holmer R."/>
            <person name="Bu F."/>
            <person name="Rutten L."/>
            <person name="Van Zeijl A."/>
            <person name="Liu W."/>
            <person name="Santuari L."/>
            <person name="Cao Q."/>
            <person name="Sharma T."/>
            <person name="Shen D."/>
            <person name="Roswanjaya Y."/>
            <person name="Wardhani T."/>
            <person name="Kalhor M.S."/>
            <person name="Jansen J."/>
            <person name="Van den Hoogen J."/>
            <person name="Gungor B."/>
            <person name="Hartog M."/>
            <person name="Hontelez J."/>
            <person name="Verver J."/>
            <person name="Yang W.-C."/>
            <person name="Schijlen E."/>
            <person name="Repin R."/>
            <person name="Schilthuizen M."/>
            <person name="Schranz E."/>
            <person name="Heidstra R."/>
            <person name="Miyata K."/>
            <person name="Fedorova E."/>
            <person name="Kohlen W."/>
            <person name="Bisseling T."/>
            <person name="Smit S."/>
            <person name="Geurts R."/>
        </authorList>
    </citation>
    <scope>NUCLEOTIDE SEQUENCE [LARGE SCALE GENOMIC DNA]</scope>
    <source>
        <strain evidence="6">cv. WU1-14</strain>
    </source>
</reference>
<comment type="caution">
    <text evidence="5">The sequence shown here is derived from an EMBL/GenBank/DDBJ whole genome shotgun (WGS) entry which is preliminary data.</text>
</comment>
<dbReference type="InterPro" id="IPR036852">
    <property type="entry name" value="Peptidase_S8/S53_dom_sf"/>
</dbReference>
<dbReference type="Proteomes" id="UP000237105">
    <property type="component" value="Unassembled WGS sequence"/>
</dbReference>
<dbReference type="EMBL" id="JXTB01000462">
    <property type="protein sequence ID" value="PON39558.1"/>
    <property type="molecule type" value="Genomic_DNA"/>
</dbReference>
<dbReference type="PANTHER" id="PTHR10795">
    <property type="entry name" value="PROPROTEIN CONVERTASE SUBTILISIN/KEXIN"/>
    <property type="match status" value="1"/>
</dbReference>
<name>A0A2P5ASN1_PARAD</name>
<dbReference type="STRING" id="3476.A0A2P5ASN1"/>
<sequence length="69" mass="7546">MEKGIVVSVPAGNDGPGFRNNIPWVITVAAGTIDRWFAGTLVLGDGTKDYWMDYVSRKQFTAKFTSGFS</sequence>
<dbReference type="InterPro" id="IPR045051">
    <property type="entry name" value="SBT"/>
</dbReference>
<dbReference type="PROSITE" id="PS51892">
    <property type="entry name" value="SUBTILASE"/>
    <property type="match status" value="1"/>
</dbReference>
<evidence type="ECO:0000313" key="6">
    <source>
        <dbReference type="Proteomes" id="UP000237105"/>
    </source>
</evidence>
<dbReference type="OrthoDB" id="4803627at2759"/>
<comment type="similarity">
    <text evidence="2 4">Belongs to the peptidase S8 family.</text>
</comment>
<dbReference type="SUPFAM" id="SSF52743">
    <property type="entry name" value="Subtilisin-like"/>
    <property type="match status" value="1"/>
</dbReference>
<keyword evidence="6" id="KW-1185">Reference proteome</keyword>
<keyword evidence="3" id="KW-0732">Signal</keyword>
<proteinExistence type="inferred from homology"/>
<evidence type="ECO:0000313" key="5">
    <source>
        <dbReference type="EMBL" id="PON39558.1"/>
    </source>
</evidence>
<evidence type="ECO:0000256" key="4">
    <source>
        <dbReference type="PROSITE-ProRule" id="PRU01240"/>
    </source>
</evidence>
<dbReference type="AlphaFoldDB" id="A0A2P5ASN1"/>
<evidence type="ECO:0000256" key="3">
    <source>
        <dbReference type="ARBA" id="ARBA00022729"/>
    </source>
</evidence>
<accession>A0A2P5ASN1</accession>